<reference evidence="2" key="1">
    <citation type="journal article" date="2015" name="BMC Genomics">
        <title>Genomic and transcriptomic analysis of the endophytic fungus Pestalotiopsis fici reveals its lifestyle and high potential for synthesis of natural products.</title>
        <authorList>
            <person name="Wang X."/>
            <person name="Zhang X."/>
            <person name="Liu L."/>
            <person name="Xiang M."/>
            <person name="Wang W."/>
            <person name="Sun X."/>
            <person name="Che Y."/>
            <person name="Guo L."/>
            <person name="Liu G."/>
            <person name="Guo L."/>
            <person name="Wang C."/>
            <person name="Yin W.B."/>
            <person name="Stadler M."/>
            <person name="Zhang X."/>
            <person name="Liu X."/>
        </authorList>
    </citation>
    <scope>NUCLEOTIDE SEQUENCE [LARGE SCALE GENOMIC DNA]</scope>
    <source>
        <strain evidence="2">W106-1 / CGMCC3.15140</strain>
    </source>
</reference>
<dbReference type="InParanoid" id="W3WH91"/>
<dbReference type="Gene3D" id="3.80.10.10">
    <property type="entry name" value="Ribonuclease Inhibitor"/>
    <property type="match status" value="1"/>
</dbReference>
<name>W3WH91_PESFW</name>
<dbReference type="OMA" id="IFAPRIW"/>
<dbReference type="AlphaFoldDB" id="W3WH91"/>
<dbReference type="OrthoDB" id="5213490at2759"/>
<dbReference type="KEGG" id="pfy:PFICI_14885"/>
<dbReference type="eggNOG" id="ENOG502S6PB">
    <property type="taxonomic scope" value="Eukaryota"/>
</dbReference>
<keyword evidence="2" id="KW-1185">Reference proteome</keyword>
<dbReference type="HOGENOM" id="CLU_021422_1_0_1"/>
<sequence>MDGLPSYEEATTLPHWLQLAAPYVPMADWRRCCLVNSQFHEQFASRLWLDPLVTARAHGLHPNDDLSWYRKFINVHLKSVRPSTRALVRSLDFRDFAIVASGLYSSDASERAISESLKGLPTLFPNLICLLIAGHPEINSESLVATHTEEAKGQVQTALQMLDLAGCLHPLTTRMFRSSFLRDLVYLDISFLPGSVGTLVQTSLNPEFVPELRILKVRSREMDDATAHLLLERFGRQLWSLDISENKLTDATIESLIEHSFSELTYQSDQHFNVEGKLKNDRSWGTREFGPFESISESNESSSFTHRMRYVPDAPPYHCHAGQQDLQEWQVVRLTGVESRINDSAAGVLQCLLDDALQPVPEARGAASSIRQGRGGLTHLYLNGNRFTSAGIQKLLRCVKGQLQHFECDSSRLSCLVPDSRSLPQVHGLFGLSHLFRPVFASNLRSLRIHHSAVTCVPRLEADWLPPREAAIQAERVFRQHIQMAYPCAFVPDMNPRITSLTLTQIPARSSGPLIRAITRFLDLASDQQLAMRESNTNANRRDSANLTGLCHIRLELLHDHARDLTDVLSDEGVDFDQLLDPVAPGEGQGEAFWWDHPKHKLRAHSVSSKVSCEAPNASSVDNNPVNGDELSVIPQSSGIRHNKQEEYVHCRIDAADSWTGNMFTVPVWVGCGVVGPSPALNEYMSNVLDSSCRKNIGPAMPDQIAAGVPPGSYIFHDAWTMMVLPTSLRKLDDESKRDPMDCVATAIKEYRQKTKGTNRHWNGKLELLRVA</sequence>
<dbReference type="RefSeq" id="XP_007841657.1">
    <property type="nucleotide sequence ID" value="XM_007843466.1"/>
</dbReference>
<organism evidence="1 2">
    <name type="scientific">Pestalotiopsis fici (strain W106-1 / CGMCC3.15140)</name>
    <dbReference type="NCBI Taxonomy" id="1229662"/>
    <lineage>
        <taxon>Eukaryota</taxon>
        <taxon>Fungi</taxon>
        <taxon>Dikarya</taxon>
        <taxon>Ascomycota</taxon>
        <taxon>Pezizomycotina</taxon>
        <taxon>Sordariomycetes</taxon>
        <taxon>Xylariomycetidae</taxon>
        <taxon>Amphisphaeriales</taxon>
        <taxon>Sporocadaceae</taxon>
        <taxon>Pestalotiopsis</taxon>
    </lineage>
</organism>
<dbReference type="Proteomes" id="UP000030651">
    <property type="component" value="Unassembled WGS sequence"/>
</dbReference>
<dbReference type="EMBL" id="KI912122">
    <property type="protein sequence ID" value="ETS73280.1"/>
    <property type="molecule type" value="Genomic_DNA"/>
</dbReference>
<dbReference type="GeneID" id="19279898"/>
<dbReference type="SUPFAM" id="SSF52047">
    <property type="entry name" value="RNI-like"/>
    <property type="match status" value="1"/>
</dbReference>
<dbReference type="InterPro" id="IPR032675">
    <property type="entry name" value="LRR_dom_sf"/>
</dbReference>
<evidence type="ECO:0000313" key="2">
    <source>
        <dbReference type="Proteomes" id="UP000030651"/>
    </source>
</evidence>
<accession>W3WH91</accession>
<evidence type="ECO:0000313" key="1">
    <source>
        <dbReference type="EMBL" id="ETS73280.1"/>
    </source>
</evidence>
<proteinExistence type="predicted"/>
<protein>
    <submittedName>
        <fullName evidence="1">Uncharacterized protein</fullName>
    </submittedName>
</protein>
<gene>
    <name evidence="1" type="ORF">PFICI_14885</name>
</gene>